<dbReference type="GO" id="GO:0005737">
    <property type="term" value="C:cytoplasm"/>
    <property type="evidence" value="ECO:0007669"/>
    <property type="project" value="UniProtKB-SubCell"/>
</dbReference>
<evidence type="ECO:0000256" key="3">
    <source>
        <dbReference type="HAMAP-Rule" id="MF_00187"/>
    </source>
</evidence>
<keyword evidence="5" id="KW-1185">Reference proteome</keyword>
<dbReference type="AlphaFoldDB" id="A0A8D5JLD7"/>
<dbReference type="InterPro" id="IPR016193">
    <property type="entry name" value="Cytidine_deaminase-like"/>
</dbReference>
<comment type="function">
    <text evidence="3">Required for formate dehydrogenase (FDH) activity. Acts as a sulfur carrier protein that transfers sulfur from IscS to the molybdenum cofactor prior to its insertion into FDH.</text>
</comment>
<dbReference type="GO" id="GO:0016783">
    <property type="term" value="F:sulfurtransferase activity"/>
    <property type="evidence" value="ECO:0007669"/>
    <property type="project" value="InterPro"/>
</dbReference>
<dbReference type="Gene3D" id="3.10.20.10">
    <property type="match status" value="1"/>
</dbReference>
<comment type="caution">
    <text evidence="3">Lacks conserved residue(s) required for the propagation of feature annotation.</text>
</comment>
<name>A0A8D5JLD7_9PROT</name>
<evidence type="ECO:0000256" key="2">
    <source>
        <dbReference type="ARBA" id="ARBA00023150"/>
    </source>
</evidence>
<keyword evidence="1 3" id="KW-0963">Cytoplasm</keyword>
<dbReference type="PANTHER" id="PTHR30592:SF1">
    <property type="entry name" value="SULFUR CARRIER PROTEIN FDHD"/>
    <property type="match status" value="1"/>
</dbReference>
<feature type="active site" description="Cysteine persulfide intermediate" evidence="3">
    <location>
        <position position="120"/>
    </location>
</feature>
<keyword evidence="2 3" id="KW-0501">Molybdenum cofactor biosynthesis</keyword>
<evidence type="ECO:0000313" key="4">
    <source>
        <dbReference type="EMBL" id="BCM24775.1"/>
    </source>
</evidence>
<dbReference type="HAMAP" id="MF_00187">
    <property type="entry name" value="FdhD"/>
    <property type="match status" value="1"/>
</dbReference>
<dbReference type="NCBIfam" id="TIGR00129">
    <property type="entry name" value="fdhD_narQ"/>
    <property type="match status" value="1"/>
</dbReference>
<dbReference type="Proteomes" id="UP000826722">
    <property type="component" value="Chromosome"/>
</dbReference>
<sequence>MNDLAIKKTVMVDATTSIYPVQKSHQGQLEALDDCVAEEVPIALIYNGISHAVMLATPQDLKEFALGFSLSEGILTSAKELYDIEIVHQEKGIELHLDVATERFQQLKERRRSMAGRTGCGLCGSESLDQALRIPETLIESNLQFDSAAIYKAHQAIQAKQELQALTGATHASAWVKPDGEVVMVREDVGRHNALDKLIGAMALAGTSKEGFVLTTSRASYEMVQKVITAGIPMLVAISAPTGLAIRIAQGCGLTLVGFARSHQHVIYSRADRVLYK</sequence>
<reference evidence="4" key="1">
    <citation type="journal article" date="2021" name="Arch. Microbiol.">
        <title>Methyloradius palustris gen. nov., sp. nov., a methanol-oxidizing bacterium isolated from snow.</title>
        <authorList>
            <person name="Miyadera T."/>
            <person name="Kojima H."/>
            <person name="Fukui M."/>
        </authorList>
    </citation>
    <scope>NUCLEOTIDE SEQUENCE</scope>
    <source>
        <strain evidence="4">Zm11</strain>
    </source>
</reference>
<dbReference type="GO" id="GO:0097163">
    <property type="term" value="F:sulfur carrier activity"/>
    <property type="evidence" value="ECO:0007669"/>
    <property type="project" value="UniProtKB-UniRule"/>
</dbReference>
<comment type="similarity">
    <text evidence="3">Belongs to the FdhD family.</text>
</comment>
<dbReference type="Gene3D" id="3.40.140.10">
    <property type="entry name" value="Cytidine Deaminase, domain 2"/>
    <property type="match status" value="1"/>
</dbReference>
<organism evidence="4 5">
    <name type="scientific">Methyloradius palustris</name>
    <dbReference type="NCBI Taxonomy" id="2778876"/>
    <lineage>
        <taxon>Bacteria</taxon>
        <taxon>Pseudomonadati</taxon>
        <taxon>Pseudomonadota</taxon>
        <taxon>Betaproteobacteria</taxon>
        <taxon>Nitrosomonadales</taxon>
        <taxon>Methylophilaceae</taxon>
        <taxon>Methyloradius</taxon>
    </lineage>
</organism>
<dbReference type="InterPro" id="IPR003786">
    <property type="entry name" value="FdhD"/>
</dbReference>
<evidence type="ECO:0000256" key="1">
    <source>
        <dbReference type="ARBA" id="ARBA00022490"/>
    </source>
</evidence>
<dbReference type="Pfam" id="PF02634">
    <property type="entry name" value="FdhD-NarQ"/>
    <property type="match status" value="1"/>
</dbReference>
<comment type="subcellular location">
    <subcellularLocation>
        <location evidence="3">Cytoplasm</location>
    </subcellularLocation>
</comment>
<dbReference type="EMBL" id="AP024110">
    <property type="protein sequence ID" value="BCM24775.1"/>
    <property type="molecule type" value="Genomic_DNA"/>
</dbReference>
<dbReference type="PIRSF" id="PIRSF015626">
    <property type="entry name" value="FdhD"/>
    <property type="match status" value="1"/>
</dbReference>
<gene>
    <name evidence="3 4" type="primary">fdhD</name>
    <name evidence="4" type="ORF">ZMTM_10340</name>
</gene>
<evidence type="ECO:0000313" key="5">
    <source>
        <dbReference type="Proteomes" id="UP000826722"/>
    </source>
</evidence>
<dbReference type="KEGG" id="mpau:ZMTM_10340"/>
<dbReference type="SUPFAM" id="SSF53927">
    <property type="entry name" value="Cytidine deaminase-like"/>
    <property type="match status" value="1"/>
</dbReference>
<protein>
    <recommendedName>
        <fullName evidence="3">Sulfur carrier protein FdhD</fullName>
    </recommendedName>
</protein>
<accession>A0A8D5JLD7</accession>
<dbReference type="PANTHER" id="PTHR30592">
    <property type="entry name" value="FORMATE DEHYDROGENASE"/>
    <property type="match status" value="1"/>
</dbReference>
<dbReference type="GO" id="GO:0006777">
    <property type="term" value="P:Mo-molybdopterin cofactor biosynthetic process"/>
    <property type="evidence" value="ECO:0007669"/>
    <property type="project" value="UniProtKB-UniRule"/>
</dbReference>
<proteinExistence type="inferred from homology"/>